<keyword evidence="3" id="KW-0732">Signal</keyword>
<keyword evidence="2" id="KW-0789">Thiol protease inhibitor</keyword>
<sequence>MIARQPRRLLPFAFALLAACAQQPTSITLQQNQQSKCPLRMHPGQTLVLTLPSNPTTGYRWEVKDAAASVLRSLGPEVYSNPEDAGLVGSAGLSTWRFQATQPGDGHLLLVYKRPWEVGVAPAETFDCKVAVK</sequence>
<protein>
    <submittedName>
        <fullName evidence="5">Inhibitor of cysteine peptidase</fullName>
    </submittedName>
</protein>
<evidence type="ECO:0000256" key="2">
    <source>
        <dbReference type="ARBA" id="ARBA00022704"/>
    </source>
</evidence>
<organism evidence="5 6">
    <name type="scientific">Pseudomonas indica</name>
    <dbReference type="NCBI Taxonomy" id="137658"/>
    <lineage>
        <taxon>Bacteria</taxon>
        <taxon>Pseudomonadati</taxon>
        <taxon>Pseudomonadota</taxon>
        <taxon>Gammaproteobacteria</taxon>
        <taxon>Pseudomonadales</taxon>
        <taxon>Pseudomonadaceae</taxon>
        <taxon>Pseudomonas</taxon>
    </lineage>
</organism>
<evidence type="ECO:0000256" key="1">
    <source>
        <dbReference type="ARBA" id="ARBA00022690"/>
    </source>
</evidence>
<evidence type="ECO:0000256" key="3">
    <source>
        <dbReference type="SAM" id="SignalP"/>
    </source>
</evidence>
<dbReference type="EMBL" id="FNFD01000015">
    <property type="protein sequence ID" value="SDL12748.1"/>
    <property type="molecule type" value="Genomic_DNA"/>
</dbReference>
<dbReference type="OrthoDB" id="670336at2"/>
<dbReference type="STRING" id="137658.SAMN05216186_11553"/>
<feature type="signal peptide" evidence="3">
    <location>
        <begin position="1"/>
        <end position="21"/>
    </location>
</feature>
<proteinExistence type="predicted"/>
<dbReference type="Proteomes" id="UP000198706">
    <property type="component" value="Unassembled WGS sequence"/>
</dbReference>
<dbReference type="PROSITE" id="PS51257">
    <property type="entry name" value="PROKAR_LIPOPROTEIN"/>
    <property type="match status" value="1"/>
</dbReference>
<dbReference type="Gene3D" id="2.60.40.2020">
    <property type="match status" value="1"/>
</dbReference>
<dbReference type="RefSeq" id="WP_084336368.1">
    <property type="nucleotide sequence ID" value="NZ_FNFD01000015.1"/>
</dbReference>
<dbReference type="InterPro" id="IPR018990">
    <property type="entry name" value="Prot_inh_I42_chagasin"/>
</dbReference>
<evidence type="ECO:0000259" key="4">
    <source>
        <dbReference type="Pfam" id="PF09394"/>
    </source>
</evidence>
<dbReference type="PANTHER" id="PTHR36530">
    <property type="entry name" value="INHIBITOR OF CYSTEINE PEPTIDASE"/>
    <property type="match status" value="1"/>
</dbReference>
<accession>A0A1G9HIC0</accession>
<dbReference type="InterPro" id="IPR036331">
    <property type="entry name" value="Chagasin-like_sf"/>
</dbReference>
<dbReference type="PANTHER" id="PTHR36530:SF1">
    <property type="entry name" value="AMOEBIASIN-1"/>
    <property type="match status" value="1"/>
</dbReference>
<name>A0A1G9HIC0_9PSED</name>
<keyword evidence="6" id="KW-1185">Reference proteome</keyword>
<dbReference type="GO" id="GO:0004869">
    <property type="term" value="F:cysteine-type endopeptidase inhibitor activity"/>
    <property type="evidence" value="ECO:0007669"/>
    <property type="project" value="UniProtKB-KW"/>
</dbReference>
<feature type="domain" description="Proteinase inhibitor I42 chagasin" evidence="4">
    <location>
        <begin position="41"/>
        <end position="130"/>
    </location>
</feature>
<dbReference type="Pfam" id="PF09394">
    <property type="entry name" value="Inhibitor_I42"/>
    <property type="match status" value="1"/>
</dbReference>
<gene>
    <name evidence="5" type="ORF">SAMN05216186_11553</name>
</gene>
<evidence type="ECO:0000313" key="5">
    <source>
        <dbReference type="EMBL" id="SDL12748.1"/>
    </source>
</evidence>
<keyword evidence="1" id="KW-0646">Protease inhibitor</keyword>
<dbReference type="SUPFAM" id="SSF141066">
    <property type="entry name" value="ICP-like"/>
    <property type="match status" value="1"/>
</dbReference>
<dbReference type="InterPro" id="IPR052781">
    <property type="entry name" value="Cys_protease_inhibitor_I42"/>
</dbReference>
<dbReference type="AlphaFoldDB" id="A0A1G9HIC0"/>
<reference evidence="5 6" key="1">
    <citation type="submission" date="2016-10" db="EMBL/GenBank/DDBJ databases">
        <authorList>
            <person name="de Groot N.N."/>
        </authorList>
    </citation>
    <scope>NUCLEOTIDE SEQUENCE [LARGE SCALE GENOMIC DNA]</scope>
    <source>
        <strain evidence="5 6">JCM 21544</strain>
    </source>
</reference>
<evidence type="ECO:0000313" key="6">
    <source>
        <dbReference type="Proteomes" id="UP000198706"/>
    </source>
</evidence>
<feature type="chain" id="PRO_5011695897" evidence="3">
    <location>
        <begin position="22"/>
        <end position="133"/>
    </location>
</feature>